<evidence type="ECO:0000256" key="6">
    <source>
        <dbReference type="ARBA" id="ARBA00012102"/>
    </source>
</evidence>
<evidence type="ECO:0000256" key="12">
    <source>
        <dbReference type="ARBA" id="ARBA00022958"/>
    </source>
</evidence>
<sequence length="254" mass="27957">MHNLVIDIGNTNSKLAVFNEKTLVDYQVLHQITPAVLSGLIKQYEVSSSTISSVDSMNEALEQVIAVLKSKTTYVPFSTKSNTGIKNHYQSIATLGLDRWAKVIAAQRCYPGKNCLMIDAGTCITYDLLNSAAEYYGGSISLGLTMRFEALHHFTERLPLVSWDNKETKVPDGRDTITAIKNGVLQGAIHEVEGFIASYNNKNTGLTVLLTGGNAAFLLEQLKNSIFAPQIIHDPYLVLKGLNEVIAFEYVQKN</sequence>
<dbReference type="GO" id="GO:0015937">
    <property type="term" value="P:coenzyme A biosynthetic process"/>
    <property type="evidence" value="ECO:0007669"/>
    <property type="project" value="UniProtKB-UniRule"/>
</dbReference>
<keyword evidence="13 16" id="KW-0173">Coenzyme A biosynthesis</keyword>
<evidence type="ECO:0000256" key="15">
    <source>
        <dbReference type="ARBA" id="ARBA00040883"/>
    </source>
</evidence>
<comment type="catalytic activity">
    <reaction evidence="1 16">
        <text>(R)-pantothenate + ATP = (R)-4'-phosphopantothenate + ADP + H(+)</text>
        <dbReference type="Rhea" id="RHEA:16373"/>
        <dbReference type="ChEBI" id="CHEBI:10986"/>
        <dbReference type="ChEBI" id="CHEBI:15378"/>
        <dbReference type="ChEBI" id="CHEBI:29032"/>
        <dbReference type="ChEBI" id="CHEBI:30616"/>
        <dbReference type="ChEBI" id="CHEBI:456216"/>
        <dbReference type="EC" id="2.7.1.33"/>
    </reaction>
</comment>
<evidence type="ECO:0000256" key="5">
    <source>
        <dbReference type="ARBA" id="ARBA00011738"/>
    </source>
</evidence>
<feature type="binding site" evidence="16">
    <location>
        <position position="122"/>
    </location>
    <ligand>
        <name>ATP</name>
        <dbReference type="ChEBI" id="CHEBI:30616"/>
    </ligand>
</feature>
<dbReference type="HAMAP" id="MF_01274">
    <property type="entry name" value="Pantothen_kinase_3"/>
    <property type="match status" value="1"/>
</dbReference>
<evidence type="ECO:0000256" key="7">
    <source>
        <dbReference type="ARBA" id="ARBA00022490"/>
    </source>
</evidence>
<evidence type="ECO:0000256" key="2">
    <source>
        <dbReference type="ARBA" id="ARBA00001958"/>
    </source>
</evidence>
<dbReference type="AlphaFoldDB" id="A0A1W2BME8"/>
<dbReference type="InterPro" id="IPR004619">
    <property type="entry name" value="Type_III_PanK"/>
</dbReference>
<evidence type="ECO:0000256" key="10">
    <source>
        <dbReference type="ARBA" id="ARBA00022777"/>
    </source>
</evidence>
<dbReference type="NCBIfam" id="TIGR00671">
    <property type="entry name" value="baf"/>
    <property type="match status" value="1"/>
</dbReference>
<evidence type="ECO:0000256" key="13">
    <source>
        <dbReference type="ARBA" id="ARBA00022993"/>
    </source>
</evidence>
<evidence type="ECO:0000256" key="11">
    <source>
        <dbReference type="ARBA" id="ARBA00022840"/>
    </source>
</evidence>
<keyword evidence="18" id="KW-1185">Reference proteome</keyword>
<evidence type="ECO:0000256" key="16">
    <source>
        <dbReference type="HAMAP-Rule" id="MF_01274"/>
    </source>
</evidence>
<evidence type="ECO:0000313" key="18">
    <source>
        <dbReference type="Proteomes" id="UP000192756"/>
    </source>
</evidence>
<dbReference type="NCBIfam" id="NF009853">
    <property type="entry name" value="PRK13320.1-5"/>
    <property type="match status" value="1"/>
</dbReference>
<evidence type="ECO:0000313" key="17">
    <source>
        <dbReference type="EMBL" id="SMC74175.1"/>
    </source>
</evidence>
<reference evidence="18" key="1">
    <citation type="submission" date="2017-04" db="EMBL/GenBank/DDBJ databases">
        <authorList>
            <person name="Varghese N."/>
            <person name="Submissions S."/>
        </authorList>
    </citation>
    <scope>NUCLEOTIDE SEQUENCE [LARGE SCALE GENOMIC DNA]</scope>
    <source>
        <strain evidence="18">DSM 12126</strain>
    </source>
</reference>
<dbReference type="Pfam" id="PF03309">
    <property type="entry name" value="Pan_kinase"/>
    <property type="match status" value="1"/>
</dbReference>
<dbReference type="EC" id="2.7.1.33" evidence="6 16"/>
<dbReference type="Gene3D" id="3.30.420.40">
    <property type="match status" value="2"/>
</dbReference>
<feature type="active site" description="Proton acceptor" evidence="16">
    <location>
        <position position="98"/>
    </location>
</feature>
<dbReference type="Proteomes" id="UP000192756">
    <property type="component" value="Unassembled WGS sequence"/>
</dbReference>
<evidence type="ECO:0000256" key="8">
    <source>
        <dbReference type="ARBA" id="ARBA00022679"/>
    </source>
</evidence>
<dbReference type="PANTHER" id="PTHR34265">
    <property type="entry name" value="TYPE III PANTOTHENATE KINASE"/>
    <property type="match status" value="1"/>
</dbReference>
<keyword evidence="16" id="KW-0479">Metal-binding</keyword>
<name>A0A1W2BME8_9SPHI</name>
<dbReference type="GO" id="GO:0046872">
    <property type="term" value="F:metal ion binding"/>
    <property type="evidence" value="ECO:0007669"/>
    <property type="project" value="UniProtKB-KW"/>
</dbReference>
<comment type="cofactor">
    <cofactor evidence="16">
        <name>NH4(+)</name>
        <dbReference type="ChEBI" id="CHEBI:28938"/>
    </cofactor>
    <cofactor evidence="16">
        <name>K(+)</name>
        <dbReference type="ChEBI" id="CHEBI:29103"/>
    </cofactor>
    <text evidence="16">A monovalent cation. Ammonium or potassium.</text>
</comment>
<keyword evidence="11 16" id="KW-0067">ATP-binding</keyword>
<keyword evidence="10 16" id="KW-0418">Kinase</keyword>
<comment type="similarity">
    <text evidence="14 16">Belongs to the type III pantothenate kinase family.</text>
</comment>
<comment type="pathway">
    <text evidence="4 16">Cofactor biosynthesis; coenzyme A biosynthesis; CoA from (R)-pantothenate: step 1/5.</text>
</comment>
<comment type="subunit">
    <text evidence="5 16">Homodimer.</text>
</comment>
<feature type="binding site" evidence="16">
    <location>
        <begin position="7"/>
        <end position="14"/>
    </location>
    <ligand>
        <name>ATP</name>
        <dbReference type="ChEBI" id="CHEBI:30616"/>
    </ligand>
</feature>
<dbReference type="OrthoDB" id="9804707at2"/>
<accession>A0A1W2BME8</accession>
<comment type="cofactor">
    <cofactor evidence="2">
        <name>K(+)</name>
        <dbReference type="ChEBI" id="CHEBI:29103"/>
    </cofactor>
</comment>
<dbReference type="PANTHER" id="PTHR34265:SF1">
    <property type="entry name" value="TYPE III PANTOTHENATE KINASE"/>
    <property type="match status" value="1"/>
</dbReference>
<keyword evidence="8 16" id="KW-0808">Transferase</keyword>
<evidence type="ECO:0000256" key="1">
    <source>
        <dbReference type="ARBA" id="ARBA00001206"/>
    </source>
</evidence>
<comment type="subcellular location">
    <subcellularLocation>
        <location evidence="3 16">Cytoplasm</location>
    </subcellularLocation>
</comment>
<feature type="binding site" evidence="16">
    <location>
        <begin position="96"/>
        <end position="99"/>
    </location>
    <ligand>
        <name>substrate</name>
    </ligand>
</feature>
<dbReference type="EMBL" id="FWXT01000001">
    <property type="protein sequence ID" value="SMC74175.1"/>
    <property type="molecule type" value="Genomic_DNA"/>
</dbReference>
<organism evidence="17 18">
    <name type="scientific">Pedobacter africanus</name>
    <dbReference type="NCBI Taxonomy" id="151894"/>
    <lineage>
        <taxon>Bacteria</taxon>
        <taxon>Pseudomonadati</taxon>
        <taxon>Bacteroidota</taxon>
        <taxon>Sphingobacteriia</taxon>
        <taxon>Sphingobacteriales</taxon>
        <taxon>Sphingobacteriaceae</taxon>
        <taxon>Pedobacter</taxon>
    </lineage>
</organism>
<keyword evidence="7 16" id="KW-0963">Cytoplasm</keyword>
<dbReference type="STRING" id="151894.SAMN04488524_2490"/>
<dbReference type="UniPathway" id="UPA00241">
    <property type="reaction ID" value="UER00352"/>
</dbReference>
<feature type="binding site" evidence="16">
    <location>
        <position position="89"/>
    </location>
    <ligand>
        <name>substrate</name>
    </ligand>
</feature>
<dbReference type="GO" id="GO:0005524">
    <property type="term" value="F:ATP binding"/>
    <property type="evidence" value="ECO:0007669"/>
    <property type="project" value="UniProtKB-UniRule"/>
</dbReference>
<proteinExistence type="inferred from homology"/>
<dbReference type="SUPFAM" id="SSF53067">
    <property type="entry name" value="Actin-like ATPase domain"/>
    <property type="match status" value="2"/>
</dbReference>
<evidence type="ECO:0000256" key="9">
    <source>
        <dbReference type="ARBA" id="ARBA00022741"/>
    </source>
</evidence>
<protein>
    <recommendedName>
        <fullName evidence="15 16">Type III pantothenate kinase</fullName>
        <ecNumber evidence="6 16">2.7.1.33</ecNumber>
    </recommendedName>
    <alternativeName>
        <fullName evidence="16">PanK-III</fullName>
    </alternativeName>
    <alternativeName>
        <fullName evidence="16">Pantothenic acid kinase</fullName>
    </alternativeName>
</protein>
<evidence type="ECO:0000256" key="3">
    <source>
        <dbReference type="ARBA" id="ARBA00004496"/>
    </source>
</evidence>
<feature type="binding site" evidence="16">
    <location>
        <position position="176"/>
    </location>
    <ligand>
        <name>substrate</name>
    </ligand>
</feature>
<dbReference type="GO" id="GO:0005737">
    <property type="term" value="C:cytoplasm"/>
    <property type="evidence" value="ECO:0007669"/>
    <property type="project" value="UniProtKB-SubCell"/>
</dbReference>
<dbReference type="CDD" id="cd24015">
    <property type="entry name" value="ASKHA_NBD_PanK-III"/>
    <property type="match status" value="1"/>
</dbReference>
<comment type="function">
    <text evidence="16">Catalyzes the phosphorylation of pantothenate (Pan), the first step in CoA biosynthesis.</text>
</comment>
<keyword evidence="12 16" id="KW-0630">Potassium</keyword>
<dbReference type="GO" id="GO:0004594">
    <property type="term" value="F:pantothenate kinase activity"/>
    <property type="evidence" value="ECO:0007669"/>
    <property type="project" value="UniProtKB-UniRule"/>
</dbReference>
<feature type="binding site" evidence="16">
    <location>
        <position position="119"/>
    </location>
    <ligand>
        <name>K(+)</name>
        <dbReference type="ChEBI" id="CHEBI:29103"/>
    </ligand>
</feature>
<keyword evidence="9 16" id="KW-0547">Nucleotide-binding</keyword>
<dbReference type="InterPro" id="IPR043129">
    <property type="entry name" value="ATPase_NBD"/>
</dbReference>
<dbReference type="RefSeq" id="WP_084238951.1">
    <property type="nucleotide sequence ID" value="NZ_FWXT01000001.1"/>
</dbReference>
<evidence type="ECO:0000256" key="14">
    <source>
        <dbReference type="ARBA" id="ARBA00038036"/>
    </source>
</evidence>
<evidence type="ECO:0000256" key="4">
    <source>
        <dbReference type="ARBA" id="ARBA00005225"/>
    </source>
</evidence>
<gene>
    <name evidence="16" type="primary">coaX</name>
    <name evidence="17" type="ORF">SAMN04488524_2490</name>
</gene>